<organism evidence="4 6">
    <name type="scientific">Mus caroli</name>
    <name type="common">Ryukyu mouse</name>
    <name type="synonym">Ricefield mouse</name>
    <dbReference type="NCBI Taxonomy" id="10089"/>
    <lineage>
        <taxon>Eukaryota</taxon>
        <taxon>Metazoa</taxon>
        <taxon>Chordata</taxon>
        <taxon>Craniata</taxon>
        <taxon>Vertebrata</taxon>
        <taxon>Euteleostomi</taxon>
        <taxon>Mammalia</taxon>
        <taxon>Eutheria</taxon>
        <taxon>Euarchontoglires</taxon>
        <taxon>Glires</taxon>
        <taxon>Rodentia</taxon>
        <taxon>Myomorpha</taxon>
        <taxon>Muroidea</taxon>
        <taxon>Muridae</taxon>
        <taxon>Murinae</taxon>
        <taxon>Mus</taxon>
        <taxon>Mus</taxon>
    </lineage>
</organism>
<dbReference type="RefSeq" id="XP_021038702.1">
    <property type="nucleotide sequence ID" value="XM_021183043.1"/>
</dbReference>
<evidence type="ECO:0000256" key="2">
    <source>
        <dbReference type="SAM" id="SignalP"/>
    </source>
</evidence>
<dbReference type="InterPro" id="IPR016054">
    <property type="entry name" value="LY6_UPA_recep-like"/>
</dbReference>
<dbReference type="RefSeq" id="XP_021038701.1">
    <property type="nucleotide sequence ID" value="XM_021183042.1"/>
</dbReference>
<gene>
    <name evidence="5 6" type="primary">Gml</name>
</gene>
<protein>
    <submittedName>
        <fullName evidence="5 6">Glycosyl-phosphatidylinositol-anchored molecule-like protein</fullName>
    </submittedName>
</protein>
<feature type="chain" id="PRO_5044648797" evidence="2">
    <location>
        <begin position="19"/>
        <end position="174"/>
    </location>
</feature>
<dbReference type="CDD" id="cd23555">
    <property type="entry name" value="TFP_LU_ECD_GML"/>
    <property type="match status" value="1"/>
</dbReference>
<evidence type="ECO:0000313" key="4">
    <source>
        <dbReference type="Proteomes" id="UP000515126"/>
    </source>
</evidence>
<name>A0A6P5R522_MUSCR</name>
<accession>A0A6P5R522</accession>
<feature type="signal peptide" evidence="2">
    <location>
        <begin position="1"/>
        <end position="18"/>
    </location>
</feature>
<evidence type="ECO:0000259" key="3">
    <source>
        <dbReference type="SMART" id="SM00134"/>
    </source>
</evidence>
<keyword evidence="4" id="KW-1185">Reference proteome</keyword>
<dbReference type="SMART" id="SM00134">
    <property type="entry name" value="LU"/>
    <property type="match status" value="1"/>
</dbReference>
<keyword evidence="1 2" id="KW-0732">Signal</keyword>
<dbReference type="Proteomes" id="UP000515126">
    <property type="component" value="Chromosome 15"/>
</dbReference>
<dbReference type="SUPFAM" id="SSF57302">
    <property type="entry name" value="Snake toxin-like"/>
    <property type="match status" value="1"/>
</dbReference>
<dbReference type="KEGG" id="mcal:110310260"/>
<dbReference type="GeneID" id="110310260"/>
<dbReference type="InterPro" id="IPR045860">
    <property type="entry name" value="Snake_toxin-like_sf"/>
</dbReference>
<reference evidence="5 6" key="1">
    <citation type="submission" date="2025-04" db="UniProtKB">
        <authorList>
            <consortium name="RefSeq"/>
        </authorList>
    </citation>
    <scope>IDENTIFICATION</scope>
</reference>
<feature type="domain" description="UPAR/Ly6" evidence="3">
    <location>
        <begin position="45"/>
        <end position="141"/>
    </location>
</feature>
<evidence type="ECO:0000256" key="1">
    <source>
        <dbReference type="ARBA" id="ARBA00022729"/>
    </source>
</evidence>
<proteinExistence type="predicted"/>
<dbReference type="Gene3D" id="2.10.60.10">
    <property type="entry name" value="CD59"/>
    <property type="match status" value="1"/>
</dbReference>
<dbReference type="PANTHER" id="PTHR15049">
    <property type="entry name" value="GLYCOSYL-PHOSPHATIDYLINOSITOL-ANCHORED MOLECULE-LIKE PROTEIN-RELATED"/>
    <property type="match status" value="1"/>
</dbReference>
<sequence length="174" mass="19765">MMLPFFLSILMGLPWVDTSINNTSGFDNTTSGLDSDIEPRWTPEQTCHQCYVRNTFSCPKLRECPHDLRRCMTVSFRVNVRVLYVLKDCTSDCTFIYREHVPPELPRVLKDVKNFYFVLCCADATCNSGGPNNLERDLSDETSMEEEVVARAVSLGWVNLLLCLALILSSIILT</sequence>
<dbReference type="Pfam" id="PF00021">
    <property type="entry name" value="UPAR_LY6"/>
    <property type="match status" value="1"/>
</dbReference>
<dbReference type="AlphaFoldDB" id="A0A6P5R522"/>
<dbReference type="PANTHER" id="PTHR15049:SF2">
    <property type="entry name" value="GLYCOSYL-PHOSPHATIDYLINOSITOL-ANCHORED MOLECULE-LIKE PROTEIN"/>
    <property type="match status" value="1"/>
</dbReference>
<evidence type="ECO:0000313" key="6">
    <source>
        <dbReference type="RefSeq" id="XP_021038702.1"/>
    </source>
</evidence>
<evidence type="ECO:0000313" key="5">
    <source>
        <dbReference type="RefSeq" id="XP_021038701.1"/>
    </source>
</evidence>
<dbReference type="CTD" id="2765"/>
<dbReference type="InterPro" id="IPR052874">
    <property type="entry name" value="Sperm-ZP_regulatory"/>
</dbReference>